<protein>
    <recommendedName>
        <fullName evidence="2">chitinase</fullName>
        <ecNumber evidence="2">3.2.1.14</ecNumber>
    </recommendedName>
</protein>
<dbReference type="PANTHER" id="PTHR11177">
    <property type="entry name" value="CHITINASE"/>
    <property type="match status" value="1"/>
</dbReference>
<organism evidence="4 5">
    <name type="scientific">Candidatus Caccalectryoclostridium excrementigallinarum</name>
    <dbReference type="NCBI Taxonomy" id="2840710"/>
    <lineage>
        <taxon>Bacteria</taxon>
        <taxon>Bacillati</taxon>
        <taxon>Bacillota</taxon>
        <taxon>Clostridia</taxon>
        <taxon>Christensenellales</taxon>
        <taxon>Christensenellaceae</taxon>
        <taxon>Christensenellaceae incertae sedis</taxon>
        <taxon>Candidatus Caccalectryoclostridium</taxon>
    </lineage>
</organism>
<dbReference type="Gene3D" id="3.20.20.80">
    <property type="entry name" value="Glycosidases"/>
    <property type="match status" value="1"/>
</dbReference>
<accession>A0A9D1MN98</accession>
<evidence type="ECO:0000256" key="1">
    <source>
        <dbReference type="ARBA" id="ARBA00000822"/>
    </source>
</evidence>
<dbReference type="SMART" id="SM00636">
    <property type="entry name" value="Glyco_18"/>
    <property type="match status" value="1"/>
</dbReference>
<comment type="caution">
    <text evidence="4">The sequence shown here is derived from an EMBL/GenBank/DDBJ whole genome shotgun (WGS) entry which is preliminary data.</text>
</comment>
<sequence>MKTLISLILIAILVISLVALVLAGCETKTPSEIADNYQDLAAAGEFQSDSGEQGDFAEFSFGKEITFNTLILRESGSKITQFSLFKDDESEPFYSSDLIEAYRVCSFEPITASKVRIRADKCDKKWSLKGLEAYYIDKKAGDDFRIMGYITVDSLCMPVLDADEGIEDGSYGDQDGGIDESYTAVFETVTQFNLISGVYFTGAGEIVYKDIASHEGSGEEDFEYALEKLRRMAPNAEIVVTVLANDNTLCDDGYSDTISRHNAAMGTTNAEKLTKNLLNLIDRWDVDGVSFDYEYPSSSEDYRTYGEYLISLRKALDEKYGGKKLLTAAIADWCMGKRTFKREYMDALDQIEVMAYDLFDERGYHSTFYKACYQIVENCRKNGADMSKVHLGVPYYSRPTNKDSFWGNYKVVSSVLPPSNVYTFPEPYTDLDGNSGSAPNYFNDRQMIYDKTSYAIDMGLGGMMIWHMACDDTQNLEKSLTGAMKQAIEDRNAL</sequence>
<proteinExistence type="predicted"/>
<evidence type="ECO:0000259" key="3">
    <source>
        <dbReference type="PROSITE" id="PS51910"/>
    </source>
</evidence>
<dbReference type="GO" id="GO:0005975">
    <property type="term" value="P:carbohydrate metabolic process"/>
    <property type="evidence" value="ECO:0007669"/>
    <property type="project" value="InterPro"/>
</dbReference>
<feature type="domain" description="GH18" evidence="3">
    <location>
        <begin position="144"/>
        <end position="487"/>
    </location>
</feature>
<dbReference type="InterPro" id="IPR050314">
    <property type="entry name" value="Glycosyl_Hydrlase_18"/>
</dbReference>
<evidence type="ECO:0000313" key="5">
    <source>
        <dbReference type="Proteomes" id="UP000824145"/>
    </source>
</evidence>
<name>A0A9D1MN98_9FIRM</name>
<evidence type="ECO:0000256" key="2">
    <source>
        <dbReference type="ARBA" id="ARBA00012729"/>
    </source>
</evidence>
<evidence type="ECO:0000313" key="4">
    <source>
        <dbReference type="EMBL" id="HIU63399.1"/>
    </source>
</evidence>
<keyword evidence="4" id="KW-0378">Hydrolase</keyword>
<dbReference type="InterPro" id="IPR001223">
    <property type="entry name" value="Glyco_hydro18_cat"/>
</dbReference>
<dbReference type="EMBL" id="DVNJ01000032">
    <property type="protein sequence ID" value="HIU63399.1"/>
    <property type="molecule type" value="Genomic_DNA"/>
</dbReference>
<dbReference type="EC" id="3.2.1.14" evidence="2"/>
<gene>
    <name evidence="4" type="ORF">IAB07_06500</name>
</gene>
<dbReference type="Proteomes" id="UP000824145">
    <property type="component" value="Unassembled WGS sequence"/>
</dbReference>
<reference evidence="4" key="2">
    <citation type="journal article" date="2021" name="PeerJ">
        <title>Extensive microbial diversity within the chicken gut microbiome revealed by metagenomics and culture.</title>
        <authorList>
            <person name="Gilroy R."/>
            <person name="Ravi A."/>
            <person name="Getino M."/>
            <person name="Pursley I."/>
            <person name="Horton D.L."/>
            <person name="Alikhan N.F."/>
            <person name="Baker D."/>
            <person name="Gharbi K."/>
            <person name="Hall N."/>
            <person name="Watson M."/>
            <person name="Adriaenssens E.M."/>
            <person name="Foster-Nyarko E."/>
            <person name="Jarju S."/>
            <person name="Secka A."/>
            <person name="Antonio M."/>
            <person name="Oren A."/>
            <person name="Chaudhuri R.R."/>
            <person name="La Ragione R."/>
            <person name="Hildebrand F."/>
            <person name="Pallen M.J."/>
        </authorList>
    </citation>
    <scope>NUCLEOTIDE SEQUENCE</scope>
    <source>
        <strain evidence="4">9366</strain>
    </source>
</reference>
<dbReference type="PANTHER" id="PTHR11177:SF317">
    <property type="entry name" value="CHITINASE 12-RELATED"/>
    <property type="match status" value="1"/>
</dbReference>
<dbReference type="SUPFAM" id="SSF51445">
    <property type="entry name" value="(Trans)glycosidases"/>
    <property type="match status" value="1"/>
</dbReference>
<dbReference type="InterPro" id="IPR011583">
    <property type="entry name" value="Chitinase_II/V-like_cat"/>
</dbReference>
<dbReference type="AlphaFoldDB" id="A0A9D1MN98"/>
<reference evidence="4" key="1">
    <citation type="submission" date="2020-10" db="EMBL/GenBank/DDBJ databases">
        <authorList>
            <person name="Gilroy R."/>
        </authorList>
    </citation>
    <scope>NUCLEOTIDE SEQUENCE</scope>
    <source>
        <strain evidence="4">9366</strain>
    </source>
</reference>
<comment type="catalytic activity">
    <reaction evidence="1">
        <text>Random endo-hydrolysis of N-acetyl-beta-D-glucosaminide (1-&gt;4)-beta-linkages in chitin and chitodextrins.</text>
        <dbReference type="EC" id="3.2.1.14"/>
    </reaction>
</comment>
<dbReference type="PROSITE" id="PS51910">
    <property type="entry name" value="GH18_2"/>
    <property type="match status" value="1"/>
</dbReference>
<dbReference type="Gene3D" id="2.60.120.260">
    <property type="entry name" value="Galactose-binding domain-like"/>
    <property type="match status" value="1"/>
</dbReference>
<dbReference type="Pfam" id="PF00704">
    <property type="entry name" value="Glyco_hydro_18"/>
    <property type="match status" value="1"/>
</dbReference>
<dbReference type="PROSITE" id="PS51257">
    <property type="entry name" value="PROKAR_LIPOPROTEIN"/>
    <property type="match status" value="1"/>
</dbReference>
<dbReference type="GO" id="GO:0008061">
    <property type="term" value="F:chitin binding"/>
    <property type="evidence" value="ECO:0007669"/>
    <property type="project" value="InterPro"/>
</dbReference>
<dbReference type="GO" id="GO:0008843">
    <property type="term" value="F:endochitinase activity"/>
    <property type="evidence" value="ECO:0007669"/>
    <property type="project" value="UniProtKB-EC"/>
</dbReference>
<dbReference type="InterPro" id="IPR017853">
    <property type="entry name" value="GH"/>
</dbReference>